<comment type="caution">
    <text evidence="2">The sequence shown here is derived from an EMBL/GenBank/DDBJ whole genome shotgun (WGS) entry which is preliminary data.</text>
</comment>
<name>A0A812JZ32_SYMPI</name>
<dbReference type="GO" id="GO:0016020">
    <property type="term" value="C:membrane"/>
    <property type="evidence" value="ECO:0007669"/>
    <property type="project" value="InterPro"/>
</dbReference>
<dbReference type="InterPro" id="IPR009834">
    <property type="entry name" value="Ureide_permease"/>
</dbReference>
<feature type="non-terminal residue" evidence="2">
    <location>
        <position position="91"/>
    </location>
</feature>
<gene>
    <name evidence="2" type="primary">UPS4</name>
    <name evidence="2" type="ORF">SPIL2461_LOCUS2783</name>
</gene>
<evidence type="ECO:0000256" key="1">
    <source>
        <dbReference type="SAM" id="Phobius"/>
    </source>
</evidence>
<evidence type="ECO:0000313" key="3">
    <source>
        <dbReference type="Proteomes" id="UP000649617"/>
    </source>
</evidence>
<keyword evidence="1" id="KW-0812">Transmembrane</keyword>
<evidence type="ECO:0000313" key="2">
    <source>
        <dbReference type="EMBL" id="CAE7218860.1"/>
    </source>
</evidence>
<organism evidence="2 3">
    <name type="scientific">Symbiodinium pilosum</name>
    <name type="common">Dinoflagellate</name>
    <dbReference type="NCBI Taxonomy" id="2952"/>
    <lineage>
        <taxon>Eukaryota</taxon>
        <taxon>Sar</taxon>
        <taxon>Alveolata</taxon>
        <taxon>Dinophyceae</taxon>
        <taxon>Suessiales</taxon>
        <taxon>Symbiodiniaceae</taxon>
        <taxon>Symbiodinium</taxon>
    </lineage>
</organism>
<dbReference type="Pfam" id="PF07168">
    <property type="entry name" value="Ureide_permease"/>
    <property type="match status" value="1"/>
</dbReference>
<feature type="transmembrane region" description="Helical" evidence="1">
    <location>
        <begin position="43"/>
        <end position="68"/>
    </location>
</feature>
<feature type="transmembrane region" description="Helical" evidence="1">
    <location>
        <begin position="17"/>
        <end position="36"/>
    </location>
</feature>
<dbReference type="Proteomes" id="UP000649617">
    <property type="component" value="Unassembled WGS sequence"/>
</dbReference>
<keyword evidence="1" id="KW-1133">Transmembrane helix</keyword>
<dbReference type="AlphaFoldDB" id="A0A812JZ32"/>
<dbReference type="EMBL" id="CAJNIZ010003125">
    <property type="protein sequence ID" value="CAE7218860.1"/>
    <property type="molecule type" value="Genomic_DNA"/>
</dbReference>
<reference evidence="2" key="1">
    <citation type="submission" date="2021-02" db="EMBL/GenBank/DDBJ databases">
        <authorList>
            <person name="Dougan E. K."/>
            <person name="Rhodes N."/>
            <person name="Thang M."/>
            <person name="Chan C."/>
        </authorList>
    </citation>
    <scope>NUCLEOTIDE SEQUENCE</scope>
</reference>
<proteinExistence type="predicted"/>
<feature type="non-terminal residue" evidence="2">
    <location>
        <position position="1"/>
    </location>
</feature>
<keyword evidence="1" id="KW-0472">Membrane</keyword>
<dbReference type="OrthoDB" id="427085at2759"/>
<keyword evidence="3" id="KW-1185">Reference proteome</keyword>
<protein>
    <submittedName>
        <fullName evidence="2">UPS4 protein</fullName>
    </submittedName>
</protein>
<sequence>DTLQFTTVFAREVSEKFGAVLIALLGGFLLCSGDFIMAKAIEVLGLSVACPIGFGTAMVFGTAVSYAIDTGPKADANLLFPGLFACLLGNV</sequence>
<accession>A0A812JZ32</accession>